<accession>A0A9X4G421</accession>
<comment type="caution">
    <text evidence="7">The sequence shown here is derived from an EMBL/GenBank/DDBJ whole genome shotgun (WGS) entry which is preliminary data.</text>
</comment>
<feature type="active site" description="Proton donor" evidence="5">
    <location>
        <position position="234"/>
    </location>
</feature>
<dbReference type="NCBIfam" id="TIGR00543">
    <property type="entry name" value="isochor_syn"/>
    <property type="match status" value="1"/>
</dbReference>
<feature type="binding site" evidence="5">
    <location>
        <position position="278"/>
    </location>
    <ligand>
        <name>Mg(2+)</name>
        <dbReference type="ChEBI" id="CHEBI:18420"/>
    </ligand>
</feature>
<dbReference type="InterPro" id="IPR034681">
    <property type="entry name" value="MenF"/>
</dbReference>
<comment type="function">
    <text evidence="5">Catalyzes the conversion of chorismate to isochorismate.</text>
</comment>
<keyword evidence="3 5" id="KW-0460">Magnesium</keyword>
<reference evidence="7" key="1">
    <citation type="submission" date="2022-11" db="EMBL/GenBank/DDBJ databases">
        <authorList>
            <person name="Kamali M."/>
            <person name="Peak L."/>
            <person name="Go Y.Y."/>
            <person name="Balasuriya U.B.R."/>
            <person name="Carossino M."/>
        </authorList>
    </citation>
    <scope>NUCLEOTIDE SEQUENCE</scope>
    <source>
        <strain evidence="7">4524</strain>
    </source>
</reference>
<keyword evidence="8" id="KW-1185">Reference proteome</keyword>
<feature type="binding site" evidence="5">
    <location>
        <position position="411"/>
    </location>
    <ligand>
        <name>Mg(2+)</name>
        <dbReference type="ChEBI" id="CHEBI:18420"/>
    </ligand>
</feature>
<keyword evidence="4 5" id="KW-0413">Isomerase</keyword>
<protein>
    <recommendedName>
        <fullName evidence="5">Isochorismate synthase MenF</fullName>
        <ecNumber evidence="5">5.4.4.2</ecNumber>
    </recommendedName>
    <alternativeName>
        <fullName evidence="5">Isochorismate mutase</fullName>
    </alternativeName>
</protein>
<sequence>MSIFNQLKQQLSEQPTENKTYFGLIEYQASVPFPEENVALLNWLKAQENYPHFFWQARDTDQTIASIGTAKSFSSLEEAQQFVTQTQLGLVGGIQFEGNCQFILPRLQLVKNQQNLTAYFYLSETELAQQAVIFEQFFANFTQTLPLELTENNLLSLTSVYDFDSWQQNIERAINHIQQHKFNKVVLANAKTLQFEHELSAYDLLAASQTTNLGCYHFIWAENAKSAFVGSSPERLYHRKGHQFNTEALAGTAPVTESAIQTELNAEWLLTDPKNIYENQLVVDDIQMNLEDCTTEIVVSQAEIKRLHNVQHLRRKIAAQLKPNMSDADCLARIHPTAAVAGLPRQAAKKFIAEYEQFTRCWYAGTFGYLQPNEAEFCVALRSAQIEQNCITLYAGAGIVEESEPQSEWQEIERKSLALAKLLKVD</sequence>
<comment type="pathway">
    <text evidence="5">Quinol/quinone metabolism; menaquinone biosynthesis.</text>
</comment>
<evidence type="ECO:0000313" key="7">
    <source>
        <dbReference type="EMBL" id="MDE8034265.1"/>
    </source>
</evidence>
<feature type="active site" description="Proton acceptor" evidence="5">
    <location>
        <position position="184"/>
    </location>
</feature>
<evidence type="ECO:0000256" key="4">
    <source>
        <dbReference type="ARBA" id="ARBA00023235"/>
    </source>
</evidence>
<dbReference type="Proteomes" id="UP001142444">
    <property type="component" value="Unassembled WGS sequence"/>
</dbReference>
<dbReference type="RefSeq" id="WP_275217466.1">
    <property type="nucleotide sequence ID" value="NZ_JAPHVQ010000002.1"/>
</dbReference>
<dbReference type="Gene3D" id="3.60.120.10">
    <property type="entry name" value="Anthranilate synthase"/>
    <property type="match status" value="1"/>
</dbReference>
<dbReference type="GO" id="GO:0008909">
    <property type="term" value="F:isochorismate synthase activity"/>
    <property type="evidence" value="ECO:0007669"/>
    <property type="project" value="UniProtKB-UniRule"/>
</dbReference>
<dbReference type="InterPro" id="IPR044250">
    <property type="entry name" value="MenF-like"/>
</dbReference>
<reference evidence="7" key="2">
    <citation type="journal article" date="2023" name="Pathogens">
        <title>Pathological Features and Genomic Characterization of an Actinobacillus equuli subsp. equuli Bearing Unique Virulence-Associated Genes from an Adult Horse with Pleuropneumonia.</title>
        <authorList>
            <person name="Kamali M."/>
            <person name="Carossino M."/>
            <person name="Del Piero F."/>
            <person name="Peak L."/>
            <person name="Mitchell M.S."/>
            <person name="Willette J."/>
            <person name="Baker R."/>
            <person name="Li F."/>
            <person name="Kenez A."/>
            <person name="Balasuriya U.B.R."/>
            <person name="Go Y.Y."/>
        </authorList>
    </citation>
    <scope>NUCLEOTIDE SEQUENCE</scope>
    <source>
        <strain evidence="7">4524</strain>
    </source>
</reference>
<dbReference type="SUPFAM" id="SSF56322">
    <property type="entry name" value="ADC synthase"/>
    <property type="match status" value="1"/>
</dbReference>
<name>A0A9X4G421_ACTEU</name>
<dbReference type="AlphaFoldDB" id="A0A9X4G421"/>
<dbReference type="EC" id="5.4.4.2" evidence="5"/>
<dbReference type="InterPro" id="IPR004561">
    <property type="entry name" value="IsoChor_synthase"/>
</dbReference>
<feature type="domain" description="Chorismate-utilising enzyme C-terminal" evidence="6">
    <location>
        <begin position="163"/>
        <end position="415"/>
    </location>
</feature>
<comment type="similarity">
    <text evidence="2 5">Belongs to the isochorismate synthase family.</text>
</comment>
<comment type="catalytic activity">
    <reaction evidence="1 5">
        <text>chorismate = isochorismate</text>
        <dbReference type="Rhea" id="RHEA:18985"/>
        <dbReference type="ChEBI" id="CHEBI:29748"/>
        <dbReference type="ChEBI" id="CHEBI:29780"/>
        <dbReference type="EC" id="5.4.4.2"/>
    </reaction>
</comment>
<dbReference type="GO" id="GO:0000287">
    <property type="term" value="F:magnesium ion binding"/>
    <property type="evidence" value="ECO:0007669"/>
    <property type="project" value="UniProtKB-UniRule"/>
</dbReference>
<evidence type="ECO:0000256" key="3">
    <source>
        <dbReference type="ARBA" id="ARBA00022842"/>
    </source>
</evidence>
<evidence type="ECO:0000256" key="2">
    <source>
        <dbReference type="ARBA" id="ARBA00005297"/>
    </source>
</evidence>
<dbReference type="PANTHER" id="PTHR47253:SF4">
    <property type="entry name" value="ISOCHORISMATE SYNTHASE 2, CHLOROPLASTIC"/>
    <property type="match status" value="1"/>
</dbReference>
<dbReference type="Pfam" id="PF00425">
    <property type="entry name" value="Chorismate_bind"/>
    <property type="match status" value="1"/>
</dbReference>
<dbReference type="PANTHER" id="PTHR47253">
    <property type="match status" value="1"/>
</dbReference>
<dbReference type="HAMAP" id="MF_01935">
    <property type="entry name" value="MenF"/>
    <property type="match status" value="1"/>
</dbReference>
<comment type="pathway">
    <text evidence="5">Quinol/quinone metabolism; 1,4-dihydroxy-2-naphthoate biosynthesis; 1,4-dihydroxy-2-naphthoate from chorismate: step 1/7.</text>
</comment>
<evidence type="ECO:0000256" key="1">
    <source>
        <dbReference type="ARBA" id="ARBA00000799"/>
    </source>
</evidence>
<dbReference type="GO" id="GO:0009234">
    <property type="term" value="P:menaquinone biosynthetic process"/>
    <property type="evidence" value="ECO:0007669"/>
    <property type="project" value="UniProtKB-UniRule"/>
</dbReference>
<dbReference type="EMBL" id="JAPHVQ010000002">
    <property type="protein sequence ID" value="MDE8034265.1"/>
    <property type="molecule type" value="Genomic_DNA"/>
</dbReference>
<keyword evidence="5" id="KW-0479">Metal-binding</keyword>
<comment type="cofactor">
    <cofactor evidence="5">
        <name>Mg(2+)</name>
        <dbReference type="ChEBI" id="CHEBI:18420"/>
    </cofactor>
</comment>
<evidence type="ECO:0000256" key="5">
    <source>
        <dbReference type="HAMAP-Rule" id="MF_01935"/>
    </source>
</evidence>
<evidence type="ECO:0000313" key="8">
    <source>
        <dbReference type="Proteomes" id="UP001142444"/>
    </source>
</evidence>
<organism evidence="7 8">
    <name type="scientific">Actinobacillus equuli subsp. equuli</name>
    <dbReference type="NCBI Taxonomy" id="202947"/>
    <lineage>
        <taxon>Bacteria</taxon>
        <taxon>Pseudomonadati</taxon>
        <taxon>Pseudomonadota</taxon>
        <taxon>Gammaproteobacteria</taxon>
        <taxon>Pasteurellales</taxon>
        <taxon>Pasteurellaceae</taxon>
        <taxon>Actinobacillus</taxon>
    </lineage>
</organism>
<dbReference type="InterPro" id="IPR015890">
    <property type="entry name" value="Chorismate_C"/>
</dbReference>
<keyword evidence="5" id="KW-0474">Menaquinone biosynthesis</keyword>
<evidence type="ECO:0000259" key="6">
    <source>
        <dbReference type="Pfam" id="PF00425"/>
    </source>
</evidence>
<dbReference type="InterPro" id="IPR005801">
    <property type="entry name" value="ADC_synthase"/>
</dbReference>
<gene>
    <name evidence="5" type="primary">menF</name>
    <name evidence="7" type="ORF">OQ257_03670</name>
</gene>
<proteinExistence type="inferred from homology"/>